<evidence type="ECO:0000313" key="2">
    <source>
        <dbReference type="EMBL" id="WSD09448.1"/>
    </source>
</evidence>
<dbReference type="GeneID" id="91546761"/>
<evidence type="ECO:0000313" key="3">
    <source>
        <dbReference type="Proteomes" id="UP001335325"/>
    </source>
</evidence>
<organism evidence="2 3">
    <name type="scientific">Streptomyces hirsutus</name>
    <dbReference type="NCBI Taxonomy" id="35620"/>
    <lineage>
        <taxon>Bacteria</taxon>
        <taxon>Bacillati</taxon>
        <taxon>Actinomycetota</taxon>
        <taxon>Actinomycetes</taxon>
        <taxon>Kitasatosporales</taxon>
        <taxon>Streptomycetaceae</taxon>
        <taxon>Streptomyces</taxon>
    </lineage>
</organism>
<name>A0ABZ1GTC9_9ACTN</name>
<protein>
    <submittedName>
        <fullName evidence="2">Uncharacterized protein</fullName>
    </submittedName>
</protein>
<proteinExistence type="predicted"/>
<dbReference type="EMBL" id="CP109134">
    <property type="protein sequence ID" value="WSD09448.1"/>
    <property type="molecule type" value="Genomic_DNA"/>
</dbReference>
<dbReference type="Proteomes" id="UP001335325">
    <property type="component" value="Chromosome"/>
</dbReference>
<sequence length="57" mass="6229">MRATKSRPFQLAGPNSSRPCFGRARCSTRRIRVADLALTAYDSMSSQNARTAPRAAT</sequence>
<feature type="region of interest" description="Disordered" evidence="1">
    <location>
        <begin position="1"/>
        <end position="22"/>
    </location>
</feature>
<gene>
    <name evidence="2" type="ORF">OIE73_29325</name>
</gene>
<dbReference type="RefSeq" id="WP_326755211.1">
    <property type="nucleotide sequence ID" value="NZ_CP109134.1"/>
</dbReference>
<accession>A0ABZ1GTC9</accession>
<keyword evidence="3" id="KW-1185">Reference proteome</keyword>
<reference evidence="2 3" key="1">
    <citation type="submission" date="2022-10" db="EMBL/GenBank/DDBJ databases">
        <title>The complete genomes of actinobacterial strains from the NBC collection.</title>
        <authorList>
            <person name="Joergensen T.S."/>
            <person name="Alvarez Arevalo M."/>
            <person name="Sterndorff E.B."/>
            <person name="Faurdal D."/>
            <person name="Vuksanovic O."/>
            <person name="Mourched A.-S."/>
            <person name="Charusanti P."/>
            <person name="Shaw S."/>
            <person name="Blin K."/>
            <person name="Weber T."/>
        </authorList>
    </citation>
    <scope>NUCLEOTIDE SEQUENCE [LARGE SCALE GENOMIC DNA]</scope>
    <source>
        <strain evidence="2 3">NBC 01753</strain>
    </source>
</reference>
<evidence type="ECO:0000256" key="1">
    <source>
        <dbReference type="SAM" id="MobiDB-lite"/>
    </source>
</evidence>